<gene>
    <name evidence="2" type="ORF">NX801_00920</name>
</gene>
<dbReference type="PANTHER" id="PTHR43464:SF94">
    <property type="entry name" value="MALONYL-[ACYL-CARRIER PROTEIN] O-METHYLTRANSFERASE"/>
    <property type="match status" value="1"/>
</dbReference>
<keyword evidence="2" id="KW-0489">Methyltransferase</keyword>
<organism evidence="2 3">
    <name type="scientific">Streptomyces pyxinae</name>
    <dbReference type="NCBI Taxonomy" id="2970734"/>
    <lineage>
        <taxon>Bacteria</taxon>
        <taxon>Bacillati</taxon>
        <taxon>Actinomycetota</taxon>
        <taxon>Actinomycetes</taxon>
        <taxon>Kitasatosporales</taxon>
        <taxon>Streptomycetaceae</taxon>
        <taxon>Streptomyces</taxon>
    </lineage>
</organism>
<dbReference type="CDD" id="cd02440">
    <property type="entry name" value="AdoMet_MTases"/>
    <property type="match status" value="1"/>
</dbReference>
<evidence type="ECO:0000259" key="1">
    <source>
        <dbReference type="Pfam" id="PF13649"/>
    </source>
</evidence>
<reference evidence="2" key="1">
    <citation type="submission" date="2022-08" db="EMBL/GenBank/DDBJ databases">
        <authorList>
            <person name="Somphong A."/>
            <person name="Phongsopitanun W."/>
        </authorList>
    </citation>
    <scope>NUCLEOTIDE SEQUENCE</scope>
    <source>
        <strain evidence="2">LP05-1</strain>
    </source>
</reference>
<protein>
    <submittedName>
        <fullName evidence="2">Class I SAM-dependent methyltransferase</fullName>
    </submittedName>
</protein>
<evidence type="ECO:0000313" key="2">
    <source>
        <dbReference type="EMBL" id="MCS0634249.1"/>
    </source>
</evidence>
<keyword evidence="2" id="KW-0808">Transferase</keyword>
<feature type="domain" description="Methyltransferase" evidence="1">
    <location>
        <begin position="193"/>
        <end position="289"/>
    </location>
</feature>
<dbReference type="GO" id="GO:0032259">
    <property type="term" value="P:methylation"/>
    <property type="evidence" value="ECO:0007669"/>
    <property type="project" value="UniProtKB-KW"/>
</dbReference>
<dbReference type="InterPro" id="IPR029063">
    <property type="entry name" value="SAM-dependent_MTases_sf"/>
</dbReference>
<dbReference type="PANTHER" id="PTHR43464">
    <property type="entry name" value="METHYLTRANSFERASE"/>
    <property type="match status" value="1"/>
</dbReference>
<dbReference type="GO" id="GO:0008168">
    <property type="term" value="F:methyltransferase activity"/>
    <property type="evidence" value="ECO:0007669"/>
    <property type="project" value="UniProtKB-KW"/>
</dbReference>
<name>A0ABT2CC98_9ACTN</name>
<accession>A0ABT2CC98</accession>
<dbReference type="RefSeq" id="WP_258784780.1">
    <property type="nucleotide sequence ID" value="NZ_JANUGQ010000001.1"/>
</dbReference>
<evidence type="ECO:0000313" key="3">
    <source>
        <dbReference type="Proteomes" id="UP001431313"/>
    </source>
</evidence>
<sequence>MTARTQPHHSVSLEIVLDPGTNDPALAMLLTQGSVDIDSFHRLEDRRCLADGRTLAKRCVTRPVCLTAKGDAFLIVISGRAEFIPLAGGTPAELVGEGQARRLEQGASAGLRPSSGTETCVVVEISAAPDALIECPERLPEIESIPPLRDYYYGYSDRYATVYAAGAPLWEPPEPNDALVHALDVLDIEPCPVIDLGCGEGRDSTYLAGRGFDVVGVDVARPALTKARERAAASGVAAAFLERDICVLADLPRARFALAVNMGCLHMLPDSDLRSAHLRRVHELLVPDGLFLVAHCRERWLDGFFSVPDYESVGPVIPGRVIPRRIRLEDGGTTDIMLPLVPYKESPTSELIEEICAHGFALVADLSSRTAAFGSTTVLALRKSGPHA</sequence>
<proteinExistence type="predicted"/>
<dbReference type="SUPFAM" id="SSF53335">
    <property type="entry name" value="S-adenosyl-L-methionine-dependent methyltransferases"/>
    <property type="match status" value="1"/>
</dbReference>
<comment type="caution">
    <text evidence="2">The sequence shown here is derived from an EMBL/GenBank/DDBJ whole genome shotgun (WGS) entry which is preliminary data.</text>
</comment>
<dbReference type="Proteomes" id="UP001431313">
    <property type="component" value="Unassembled WGS sequence"/>
</dbReference>
<dbReference type="InterPro" id="IPR041698">
    <property type="entry name" value="Methyltransf_25"/>
</dbReference>
<keyword evidence="3" id="KW-1185">Reference proteome</keyword>
<dbReference type="EMBL" id="JANUGQ010000001">
    <property type="protein sequence ID" value="MCS0634249.1"/>
    <property type="molecule type" value="Genomic_DNA"/>
</dbReference>
<dbReference type="Gene3D" id="3.40.50.150">
    <property type="entry name" value="Vaccinia Virus protein VP39"/>
    <property type="match status" value="1"/>
</dbReference>
<dbReference type="Pfam" id="PF13649">
    <property type="entry name" value="Methyltransf_25"/>
    <property type="match status" value="1"/>
</dbReference>